<organism evidence="1 2">
    <name type="scientific">Gloeothece citriformis (strain PCC 7424)</name>
    <name type="common">Cyanothece sp. (strain PCC 7424)</name>
    <dbReference type="NCBI Taxonomy" id="65393"/>
    <lineage>
        <taxon>Bacteria</taxon>
        <taxon>Bacillati</taxon>
        <taxon>Cyanobacteriota</taxon>
        <taxon>Cyanophyceae</taxon>
        <taxon>Oscillatoriophycideae</taxon>
        <taxon>Chroococcales</taxon>
        <taxon>Aphanothecaceae</taxon>
        <taxon>Gloeothece</taxon>
        <taxon>Gloeothece citriformis</taxon>
    </lineage>
</organism>
<dbReference type="HOGENOM" id="CLU_3396098_0_0_3"/>
<dbReference type="KEGG" id="cyc:PCC7424_2305"/>
<name>B7KHN2_GLOC7</name>
<sequence>MTNNQTEIKIKVPLDVAQTYWNATEEERKNN</sequence>
<protein>
    <submittedName>
        <fullName evidence="1">Uncharacterized protein</fullName>
    </submittedName>
</protein>
<gene>
    <name evidence="1" type="ordered locus">PCC7424_2305</name>
</gene>
<dbReference type="EMBL" id="CP001291">
    <property type="protein sequence ID" value="ACK70727.1"/>
    <property type="molecule type" value="Genomic_DNA"/>
</dbReference>
<keyword evidence="2" id="KW-1185">Reference proteome</keyword>
<dbReference type="AlphaFoldDB" id="B7KHN2"/>
<accession>B7KHN2</accession>
<proteinExistence type="predicted"/>
<evidence type="ECO:0000313" key="2">
    <source>
        <dbReference type="Proteomes" id="UP000002384"/>
    </source>
</evidence>
<reference evidence="2" key="1">
    <citation type="journal article" date="2011" name="MBio">
        <title>Novel metabolic attributes of the genus Cyanothece, comprising a group of unicellular nitrogen-fixing Cyanobacteria.</title>
        <authorList>
            <person name="Bandyopadhyay A."/>
            <person name="Elvitigala T."/>
            <person name="Welsh E."/>
            <person name="Stockel J."/>
            <person name="Liberton M."/>
            <person name="Min H."/>
            <person name="Sherman L.A."/>
            <person name="Pakrasi H.B."/>
        </authorList>
    </citation>
    <scope>NUCLEOTIDE SEQUENCE [LARGE SCALE GENOMIC DNA]</scope>
    <source>
        <strain evidence="2">PCC 7424</strain>
    </source>
</reference>
<evidence type="ECO:0000313" key="1">
    <source>
        <dbReference type="EMBL" id="ACK70727.1"/>
    </source>
</evidence>
<dbReference type="Proteomes" id="UP000002384">
    <property type="component" value="Chromosome"/>
</dbReference>